<dbReference type="RefSeq" id="WP_089323140.1">
    <property type="nucleotide sequence ID" value="NZ_FZOB01000007.1"/>
</dbReference>
<accession>A0A238Z8M9</accession>
<evidence type="ECO:0000313" key="3">
    <source>
        <dbReference type="Proteomes" id="UP000198405"/>
    </source>
</evidence>
<dbReference type="SUPFAM" id="SSF58104">
    <property type="entry name" value="Methyl-accepting chemotaxis protein (MCP) signaling domain"/>
    <property type="match status" value="1"/>
</dbReference>
<protein>
    <submittedName>
        <fullName evidence="2">Phospholipid/cholesterol/gamma-HCH transport system substrate-binding protein</fullName>
    </submittedName>
</protein>
<dbReference type="PANTHER" id="PTHR33371:SF4">
    <property type="entry name" value="INTERMEMBRANE PHOSPHOLIPID TRANSPORT SYSTEM BINDING PROTEIN MLAD"/>
    <property type="match status" value="1"/>
</dbReference>
<dbReference type="InterPro" id="IPR003399">
    <property type="entry name" value="Mce/MlaD"/>
</dbReference>
<evidence type="ECO:0000259" key="1">
    <source>
        <dbReference type="Pfam" id="PF02470"/>
    </source>
</evidence>
<dbReference type="AlphaFoldDB" id="A0A238Z8M9"/>
<dbReference type="EMBL" id="FZOB01000007">
    <property type="protein sequence ID" value="SNR79321.1"/>
    <property type="molecule type" value="Genomic_DNA"/>
</dbReference>
<name>A0A238Z8M9_9BACT</name>
<proteinExistence type="predicted"/>
<reference evidence="3" key="1">
    <citation type="submission" date="2017-06" db="EMBL/GenBank/DDBJ databases">
        <authorList>
            <person name="Varghese N."/>
            <person name="Submissions S."/>
        </authorList>
    </citation>
    <scope>NUCLEOTIDE SEQUENCE [LARGE SCALE GENOMIC DNA]</scope>
    <source>
        <strain evidence="3">DSM 15668</strain>
    </source>
</reference>
<feature type="domain" description="Mce/MlaD" evidence="1">
    <location>
        <begin position="42"/>
        <end position="115"/>
    </location>
</feature>
<dbReference type="InterPro" id="IPR052336">
    <property type="entry name" value="MlaD_Phospholipid_Transporter"/>
</dbReference>
<sequence length="547" mass="61199">MKSLSTEVKVGIFVTASLLGIGIIAKTIEPLKYSSQKVEAVYYIIFDNVAGLAKEAPVMVAGVTVGKVDDIQVLPDGKAKVKVILTKKVPIKKDSYAVIETMGLMGEKYIEIIPGSVSLPSLPPGSTITKSKSTISTDQLLMKIYQTVDDLHKSLVTPEGENRIARLLDEITRLTDQVALMVGDNRENLKELVQNLKALSEFLKSDIPEISENMKSLTAQLNQVVVENRDDIREAVRNLKTVSKEIPEIVNRVGNQTTDVLNETKDVVKQAKEIAREIDKTVAKINSMLNDKNRENVAVTLKNIKESTERLNSLLDKIQKGNGTIAKIINDDTLYKNLTTAADALGNLADKYEKTDVYVGFRGDVNTATGNFRGGISFKIVPSSKDRYYLFEVVSDSHGRIDRTTYYIYNGTASTVNEEIRQSFDTEFTLQYARIFKDPIFLKNGRWVLRGGIIETTGGGGIDYFFPGNRWKFFSSAWEFDRKDEYGNVLNPHLRVGLSYNINKNWYIYFGGDELLYDKWRGFFVGSGLVFGDDDVKYLMGSMPSLK</sequence>
<dbReference type="Proteomes" id="UP000198405">
    <property type="component" value="Unassembled WGS sequence"/>
</dbReference>
<dbReference type="Pfam" id="PF02470">
    <property type="entry name" value="MlaD"/>
    <property type="match status" value="1"/>
</dbReference>
<keyword evidence="3" id="KW-1185">Reference proteome</keyword>
<organism evidence="2 3">
    <name type="scientific">Desulfurobacterium atlanticum</name>
    <dbReference type="NCBI Taxonomy" id="240169"/>
    <lineage>
        <taxon>Bacteria</taxon>
        <taxon>Pseudomonadati</taxon>
        <taxon>Aquificota</taxon>
        <taxon>Aquificia</taxon>
        <taxon>Desulfurobacteriales</taxon>
        <taxon>Desulfurobacteriaceae</taxon>
        <taxon>Desulfurobacterium</taxon>
    </lineage>
</organism>
<gene>
    <name evidence="2" type="ORF">SAMN06265340_10714</name>
</gene>
<dbReference type="PANTHER" id="PTHR33371">
    <property type="entry name" value="INTERMEMBRANE PHOSPHOLIPID TRANSPORT SYSTEM BINDING PROTEIN MLAD-RELATED"/>
    <property type="match status" value="1"/>
</dbReference>
<dbReference type="Gene3D" id="1.10.287.950">
    <property type="entry name" value="Methyl-accepting chemotaxis protein"/>
    <property type="match status" value="1"/>
</dbReference>
<dbReference type="OrthoDB" id="9788420at2"/>
<evidence type="ECO:0000313" key="2">
    <source>
        <dbReference type="EMBL" id="SNR79321.1"/>
    </source>
</evidence>